<dbReference type="RefSeq" id="WP_185691462.1">
    <property type="nucleotide sequence ID" value="NZ_JACHVA010000033.1"/>
</dbReference>
<evidence type="ECO:0000313" key="4">
    <source>
        <dbReference type="Proteomes" id="UP000525652"/>
    </source>
</evidence>
<feature type="signal peptide" evidence="2">
    <location>
        <begin position="1"/>
        <end position="20"/>
    </location>
</feature>
<evidence type="ECO:0000313" key="3">
    <source>
        <dbReference type="EMBL" id="MBC2600724.1"/>
    </source>
</evidence>
<reference evidence="3 4" key="1">
    <citation type="submission" date="2020-07" db="EMBL/GenBank/DDBJ databases">
        <authorList>
            <person name="Feng X."/>
        </authorList>
    </citation>
    <scope>NUCLEOTIDE SEQUENCE [LARGE SCALE GENOMIC DNA]</scope>
    <source>
        <strain evidence="3 4">JCM14086</strain>
    </source>
</reference>
<accession>A0A7X1E392</accession>
<gene>
    <name evidence="3" type="ORF">H5P30_02895</name>
</gene>
<comment type="caution">
    <text evidence="3">The sequence shown here is derived from an EMBL/GenBank/DDBJ whole genome shotgun (WGS) entry which is preliminary data.</text>
</comment>
<keyword evidence="2" id="KW-0732">Signal</keyword>
<sequence length="358" mass="40101">MKGSLLFLFSILIGSLLTHASEPLSPSLSKETTRALLENMSGLPPPIGGPIPEDEYLELRKPLTVTLLGGRRFSGTLSNMEDQRIYLRIVQEGGEVVLSFPFEEVQEIYFPGREIVERTIEMIQAGQLSEALPYLESIIGTRYPLFPLIPPEKLSFFRALPLSALSVDNPAQAIAYTKAIRPYLTLPEDQDELDDIELLAYYQLRLTEEAETRARSWIDRTSRFDQSALGFFILSALQFENGDIEQALYTALNPIVFSGANPTAYLDQCYAIAIASAHLLDDPIERDKLLDELWTRDLQWKPLQAFLSAAKGLEDLEIKNPEGFLQPVLIEKDKSEDLLNSKSTDSEPSPNPVELAPL</sequence>
<feature type="region of interest" description="Disordered" evidence="1">
    <location>
        <begin position="336"/>
        <end position="358"/>
    </location>
</feature>
<name>A0A7X1E392_9BACT</name>
<proteinExistence type="predicted"/>
<keyword evidence="4" id="KW-1185">Reference proteome</keyword>
<organism evidence="3 4">
    <name type="scientific">Puniceicoccus vermicola</name>
    <dbReference type="NCBI Taxonomy" id="388746"/>
    <lineage>
        <taxon>Bacteria</taxon>
        <taxon>Pseudomonadati</taxon>
        <taxon>Verrucomicrobiota</taxon>
        <taxon>Opitutia</taxon>
        <taxon>Puniceicoccales</taxon>
        <taxon>Puniceicoccaceae</taxon>
        <taxon>Puniceicoccus</taxon>
    </lineage>
</organism>
<evidence type="ECO:0000256" key="1">
    <source>
        <dbReference type="SAM" id="MobiDB-lite"/>
    </source>
</evidence>
<feature type="chain" id="PRO_5030846016" description="Tetratricopeptide repeat protein" evidence="2">
    <location>
        <begin position="21"/>
        <end position="358"/>
    </location>
</feature>
<protein>
    <recommendedName>
        <fullName evidence="5">Tetratricopeptide repeat protein</fullName>
    </recommendedName>
</protein>
<dbReference type="AlphaFoldDB" id="A0A7X1E392"/>
<evidence type="ECO:0000256" key="2">
    <source>
        <dbReference type="SAM" id="SignalP"/>
    </source>
</evidence>
<dbReference type="EMBL" id="JACHVA010000033">
    <property type="protein sequence ID" value="MBC2600724.1"/>
    <property type="molecule type" value="Genomic_DNA"/>
</dbReference>
<dbReference type="Proteomes" id="UP000525652">
    <property type="component" value="Unassembled WGS sequence"/>
</dbReference>
<evidence type="ECO:0008006" key="5">
    <source>
        <dbReference type="Google" id="ProtNLM"/>
    </source>
</evidence>